<evidence type="ECO:0000313" key="3">
    <source>
        <dbReference type="EMBL" id="KKN94432.1"/>
    </source>
</evidence>
<reference evidence="3" key="1">
    <citation type="journal article" date="2015" name="Nature">
        <title>Complex archaea that bridge the gap between prokaryotes and eukaryotes.</title>
        <authorList>
            <person name="Spang A."/>
            <person name="Saw J.H."/>
            <person name="Jorgensen S.L."/>
            <person name="Zaremba-Niedzwiedzka K."/>
            <person name="Martijn J."/>
            <person name="Lind A.E."/>
            <person name="van Eijk R."/>
            <person name="Schleper C."/>
            <person name="Guy L."/>
            <person name="Ettema T.J."/>
        </authorList>
    </citation>
    <scope>NUCLEOTIDE SEQUENCE</scope>
</reference>
<dbReference type="PANTHER" id="PTHR30349:SF64">
    <property type="entry name" value="PROPHAGE INTEGRASE INTD-RELATED"/>
    <property type="match status" value="1"/>
</dbReference>
<gene>
    <name evidence="3" type="ORF">LCGC14_0187790</name>
</gene>
<dbReference type="InterPro" id="IPR011010">
    <property type="entry name" value="DNA_brk_join_enz"/>
</dbReference>
<dbReference type="InterPro" id="IPR050090">
    <property type="entry name" value="Tyrosine_recombinase_XerCD"/>
</dbReference>
<comment type="caution">
    <text evidence="3">The sequence shown here is derived from an EMBL/GenBank/DDBJ whole genome shotgun (WGS) entry which is preliminary data.</text>
</comment>
<protein>
    <recommendedName>
        <fullName evidence="2">Tyr recombinase domain-containing protein</fullName>
    </recommendedName>
</protein>
<dbReference type="InterPro" id="IPR002104">
    <property type="entry name" value="Integrase_catalytic"/>
</dbReference>
<dbReference type="SUPFAM" id="SSF56349">
    <property type="entry name" value="DNA breaking-rejoining enzymes"/>
    <property type="match status" value="1"/>
</dbReference>
<dbReference type="Gene3D" id="1.10.443.10">
    <property type="entry name" value="Intergrase catalytic core"/>
    <property type="match status" value="1"/>
</dbReference>
<name>A0A0F9V424_9ZZZZ</name>
<dbReference type="GO" id="GO:0003677">
    <property type="term" value="F:DNA binding"/>
    <property type="evidence" value="ECO:0007669"/>
    <property type="project" value="InterPro"/>
</dbReference>
<dbReference type="PROSITE" id="PS51898">
    <property type="entry name" value="TYR_RECOMBINASE"/>
    <property type="match status" value="1"/>
</dbReference>
<dbReference type="Pfam" id="PF00589">
    <property type="entry name" value="Phage_integrase"/>
    <property type="match status" value="1"/>
</dbReference>
<accession>A0A0F9V424</accession>
<dbReference type="InterPro" id="IPR013762">
    <property type="entry name" value="Integrase-like_cat_sf"/>
</dbReference>
<dbReference type="GO" id="GO:0006310">
    <property type="term" value="P:DNA recombination"/>
    <property type="evidence" value="ECO:0007669"/>
    <property type="project" value="UniProtKB-KW"/>
</dbReference>
<sequence length="346" mass="38803">MPLRVVSRPKSPLLYIRGTIAGVRVEESAGTSSRKLAEEYRAKREAEIYKEGLYGRGVSRTFAEAVVSYLETRGSAPRFMGKVLDHFDTTPLAKITLDAIDEGARKIYPKASAATRDRQFYTPTIAVLKHAAKRGWCAPIIVERPKKSKGAVVRWLTPEEAERLISACAPHLRPIVVFLLYTGARVGEALWLEWRSISLDRAHVSFDETKSDYPRGGWLHTRLVAELANLPHREGEVFRRPDGEPYQPLKGGDDTSAGTRIGTAFKSACKRAGITSFRVHDCRHTWATWHYQQNRDLTALMRLGGWRSEKMVLRYAHQNVGEFAASIERLPGGILGECSENKEKSA</sequence>
<keyword evidence="1" id="KW-0233">DNA recombination</keyword>
<evidence type="ECO:0000259" key="2">
    <source>
        <dbReference type="PROSITE" id="PS51898"/>
    </source>
</evidence>
<dbReference type="EMBL" id="LAZR01000078">
    <property type="protein sequence ID" value="KKN94432.1"/>
    <property type="molecule type" value="Genomic_DNA"/>
</dbReference>
<dbReference type="PANTHER" id="PTHR30349">
    <property type="entry name" value="PHAGE INTEGRASE-RELATED"/>
    <property type="match status" value="1"/>
</dbReference>
<dbReference type="CDD" id="cd00796">
    <property type="entry name" value="INT_Rci_Hp1_C"/>
    <property type="match status" value="1"/>
</dbReference>
<proteinExistence type="predicted"/>
<dbReference type="AlphaFoldDB" id="A0A0F9V424"/>
<evidence type="ECO:0000256" key="1">
    <source>
        <dbReference type="ARBA" id="ARBA00023172"/>
    </source>
</evidence>
<dbReference type="GO" id="GO:0015074">
    <property type="term" value="P:DNA integration"/>
    <property type="evidence" value="ECO:0007669"/>
    <property type="project" value="InterPro"/>
</dbReference>
<feature type="domain" description="Tyr recombinase" evidence="2">
    <location>
        <begin position="151"/>
        <end position="329"/>
    </location>
</feature>
<organism evidence="3">
    <name type="scientific">marine sediment metagenome</name>
    <dbReference type="NCBI Taxonomy" id="412755"/>
    <lineage>
        <taxon>unclassified sequences</taxon>
        <taxon>metagenomes</taxon>
        <taxon>ecological metagenomes</taxon>
    </lineage>
</organism>